<evidence type="ECO:0000313" key="2">
    <source>
        <dbReference type="Proteomes" id="UP000034163"/>
    </source>
</evidence>
<organism evidence="1 2">
    <name type="scientific">candidate division WWE3 bacterium GW2011_GWB1_41_6</name>
    <dbReference type="NCBI Taxonomy" id="1619112"/>
    <lineage>
        <taxon>Bacteria</taxon>
        <taxon>Katanobacteria</taxon>
    </lineage>
</organism>
<accession>A0A0G0WQW9</accession>
<dbReference type="Proteomes" id="UP000034163">
    <property type="component" value="Unassembled WGS sequence"/>
</dbReference>
<evidence type="ECO:0000313" key="1">
    <source>
        <dbReference type="EMBL" id="KKS15124.1"/>
    </source>
</evidence>
<sequence>MKKLSRITERRFYSVIKGGTPLLVQMIEVTTSFVEMYSVPSKYIRLHPEPFLRYKMDRFSGITEHLRQSDPELKVDRIAHPEKYVYVRYKNEFYRVVIVPDKTLQPDMMLVCMTRE</sequence>
<dbReference type="EMBL" id="LCBS01000038">
    <property type="protein sequence ID" value="KKS15124.1"/>
    <property type="molecule type" value="Genomic_DNA"/>
</dbReference>
<dbReference type="AlphaFoldDB" id="A0A0G0WQW9"/>
<name>A0A0G0WQW9_UNCKA</name>
<protein>
    <submittedName>
        <fullName evidence="1">Uncharacterized protein</fullName>
    </submittedName>
</protein>
<proteinExistence type="predicted"/>
<comment type="caution">
    <text evidence="1">The sequence shown here is derived from an EMBL/GenBank/DDBJ whole genome shotgun (WGS) entry which is preliminary data.</text>
</comment>
<gene>
    <name evidence="1" type="ORF">UU72_C0038G0004</name>
</gene>
<reference evidence="1 2" key="1">
    <citation type="journal article" date="2015" name="Nature">
        <title>rRNA introns, odd ribosomes, and small enigmatic genomes across a large radiation of phyla.</title>
        <authorList>
            <person name="Brown C.T."/>
            <person name="Hug L.A."/>
            <person name="Thomas B.C."/>
            <person name="Sharon I."/>
            <person name="Castelle C.J."/>
            <person name="Singh A."/>
            <person name="Wilkins M.J."/>
            <person name="Williams K.H."/>
            <person name="Banfield J.F."/>
        </authorList>
    </citation>
    <scope>NUCLEOTIDE SEQUENCE [LARGE SCALE GENOMIC DNA]</scope>
</reference>